<keyword evidence="4" id="KW-1185">Reference proteome</keyword>
<feature type="region of interest" description="Disordered" evidence="1">
    <location>
        <begin position="332"/>
        <end position="389"/>
    </location>
</feature>
<dbReference type="InterPro" id="IPR001173">
    <property type="entry name" value="Glyco_trans_2-like"/>
</dbReference>
<feature type="compositionally biased region" description="Basic and acidic residues" evidence="1">
    <location>
        <begin position="303"/>
        <end position="314"/>
    </location>
</feature>
<dbReference type="InParanoid" id="A0A078AD46"/>
<evidence type="ECO:0000256" key="1">
    <source>
        <dbReference type="SAM" id="MobiDB-lite"/>
    </source>
</evidence>
<dbReference type="Pfam" id="PF00535">
    <property type="entry name" value="Glycos_transf_2"/>
    <property type="match status" value="1"/>
</dbReference>
<dbReference type="AlphaFoldDB" id="A0A078AD46"/>
<dbReference type="Proteomes" id="UP000039865">
    <property type="component" value="Unassembled WGS sequence"/>
</dbReference>
<feature type="compositionally biased region" description="Polar residues" evidence="1">
    <location>
        <begin position="291"/>
        <end position="300"/>
    </location>
</feature>
<dbReference type="Gene3D" id="3.90.550.10">
    <property type="entry name" value="Spore Coat Polysaccharide Biosynthesis Protein SpsA, Chain A"/>
    <property type="match status" value="1"/>
</dbReference>
<evidence type="ECO:0000313" key="4">
    <source>
        <dbReference type="Proteomes" id="UP000039865"/>
    </source>
</evidence>
<proteinExistence type="predicted"/>
<name>A0A078AD46_STYLE</name>
<feature type="compositionally biased region" description="Basic and acidic residues" evidence="1">
    <location>
        <begin position="364"/>
        <end position="389"/>
    </location>
</feature>
<protein>
    <recommendedName>
        <fullName evidence="2">Glycosyltransferase 2-like domain-containing protein</fullName>
    </recommendedName>
</protein>
<sequence>MIQQFIDRDQRIKYVQADLTKRDPIEHRNDALKLIQGDYFGFQEVDTISTKNRLEDQVQFLQEHPEVEIIGSGYAIDRQNGKVKNHTKNYLMDQELIRFSMIFSNILPQSTIMARSHLVNETQRFKYPLDLEEGDVSYEMYLRMIFPELDNMTSTQFAVLPEILVVHPEIVDEEMMERMISEQMSISPIDEPRSDKKIGKSTDNEEETQIIDSPLDLDEIKLMQKKKFLKPKQLQVFRQYLKDLLDVFPVEDEVLDTVSCLFKMRKDCDEDYIKESFDFMDLMGDWLKDQVQPTNNTTTMDQEDQKLREESDKQMDSRLRIVKQIEMFSKYGESKKKRATKKEREEMMKKQKDAVNKFQALKQKQSESKDSLSDEKEKESIHNYERKDL</sequence>
<dbReference type="SUPFAM" id="SSF53448">
    <property type="entry name" value="Nucleotide-diphospho-sugar transferases"/>
    <property type="match status" value="1"/>
</dbReference>
<evidence type="ECO:0000313" key="3">
    <source>
        <dbReference type="EMBL" id="CDW80159.1"/>
    </source>
</evidence>
<gene>
    <name evidence="3" type="primary">Contig7918.g8452</name>
    <name evidence="3" type="ORF">STYLEM_9155</name>
</gene>
<reference evidence="3 4" key="1">
    <citation type="submission" date="2014-06" db="EMBL/GenBank/DDBJ databases">
        <authorList>
            <person name="Swart Estienne"/>
        </authorList>
    </citation>
    <scope>NUCLEOTIDE SEQUENCE [LARGE SCALE GENOMIC DNA]</scope>
    <source>
        <strain evidence="3 4">130c</strain>
    </source>
</reference>
<feature type="compositionally biased region" description="Basic and acidic residues" evidence="1">
    <location>
        <begin position="342"/>
        <end position="355"/>
    </location>
</feature>
<dbReference type="EMBL" id="CCKQ01008693">
    <property type="protein sequence ID" value="CDW80159.1"/>
    <property type="molecule type" value="Genomic_DNA"/>
</dbReference>
<feature type="region of interest" description="Disordered" evidence="1">
    <location>
        <begin position="291"/>
        <end position="314"/>
    </location>
</feature>
<dbReference type="InterPro" id="IPR029044">
    <property type="entry name" value="Nucleotide-diphossugar_trans"/>
</dbReference>
<accession>A0A078AD46</accession>
<organism evidence="3 4">
    <name type="scientific">Stylonychia lemnae</name>
    <name type="common">Ciliate</name>
    <dbReference type="NCBI Taxonomy" id="5949"/>
    <lineage>
        <taxon>Eukaryota</taxon>
        <taxon>Sar</taxon>
        <taxon>Alveolata</taxon>
        <taxon>Ciliophora</taxon>
        <taxon>Intramacronucleata</taxon>
        <taxon>Spirotrichea</taxon>
        <taxon>Stichotrichia</taxon>
        <taxon>Sporadotrichida</taxon>
        <taxon>Oxytrichidae</taxon>
        <taxon>Stylonychinae</taxon>
        <taxon>Stylonychia</taxon>
    </lineage>
</organism>
<feature type="domain" description="Glycosyltransferase 2-like" evidence="2">
    <location>
        <begin position="1"/>
        <end position="93"/>
    </location>
</feature>
<evidence type="ECO:0000259" key="2">
    <source>
        <dbReference type="Pfam" id="PF00535"/>
    </source>
</evidence>